<sequence length="120" mass="13263">MEWSNFRISSESSPRRVLDISVYNGIFSVIQMILSSQFCNHAVKGCPPATCLSQVSGRGPKPSSMTVARDENGRDRRLNVSHGPTAPSIKYPIHTREAGNALLTLEMRVFMGDSDHSWLA</sequence>
<feature type="region of interest" description="Disordered" evidence="1">
    <location>
        <begin position="54"/>
        <end position="90"/>
    </location>
</feature>
<dbReference type="EMBL" id="BGZK01000368">
    <property type="protein sequence ID" value="GBP39606.1"/>
    <property type="molecule type" value="Genomic_DNA"/>
</dbReference>
<dbReference type="AlphaFoldDB" id="A0A4C1VKT8"/>
<evidence type="ECO:0000256" key="1">
    <source>
        <dbReference type="SAM" id="MobiDB-lite"/>
    </source>
</evidence>
<reference evidence="2 3" key="1">
    <citation type="journal article" date="2019" name="Commun. Biol.">
        <title>The bagworm genome reveals a unique fibroin gene that provides high tensile strength.</title>
        <authorList>
            <person name="Kono N."/>
            <person name="Nakamura H."/>
            <person name="Ohtoshi R."/>
            <person name="Tomita M."/>
            <person name="Numata K."/>
            <person name="Arakawa K."/>
        </authorList>
    </citation>
    <scope>NUCLEOTIDE SEQUENCE [LARGE SCALE GENOMIC DNA]</scope>
</reference>
<gene>
    <name evidence="2" type="ORF">EVAR_26689_1</name>
</gene>
<keyword evidence="3" id="KW-1185">Reference proteome</keyword>
<accession>A0A4C1VKT8</accession>
<dbReference type="Proteomes" id="UP000299102">
    <property type="component" value="Unassembled WGS sequence"/>
</dbReference>
<name>A0A4C1VKT8_EUMVA</name>
<proteinExistence type="predicted"/>
<protein>
    <submittedName>
        <fullName evidence="2">Uncharacterized protein</fullName>
    </submittedName>
</protein>
<organism evidence="2 3">
    <name type="scientific">Eumeta variegata</name>
    <name type="common">Bagworm moth</name>
    <name type="synonym">Eumeta japonica</name>
    <dbReference type="NCBI Taxonomy" id="151549"/>
    <lineage>
        <taxon>Eukaryota</taxon>
        <taxon>Metazoa</taxon>
        <taxon>Ecdysozoa</taxon>
        <taxon>Arthropoda</taxon>
        <taxon>Hexapoda</taxon>
        <taxon>Insecta</taxon>
        <taxon>Pterygota</taxon>
        <taxon>Neoptera</taxon>
        <taxon>Endopterygota</taxon>
        <taxon>Lepidoptera</taxon>
        <taxon>Glossata</taxon>
        <taxon>Ditrysia</taxon>
        <taxon>Tineoidea</taxon>
        <taxon>Psychidae</taxon>
        <taxon>Oiketicinae</taxon>
        <taxon>Eumeta</taxon>
    </lineage>
</organism>
<comment type="caution">
    <text evidence="2">The sequence shown here is derived from an EMBL/GenBank/DDBJ whole genome shotgun (WGS) entry which is preliminary data.</text>
</comment>
<feature type="compositionally biased region" description="Basic and acidic residues" evidence="1">
    <location>
        <begin position="68"/>
        <end position="78"/>
    </location>
</feature>
<evidence type="ECO:0000313" key="2">
    <source>
        <dbReference type="EMBL" id="GBP39606.1"/>
    </source>
</evidence>
<evidence type="ECO:0000313" key="3">
    <source>
        <dbReference type="Proteomes" id="UP000299102"/>
    </source>
</evidence>